<organism evidence="1 2">
    <name type="scientific">Arthrobacter bambusae</name>
    <dbReference type="NCBI Taxonomy" id="1338426"/>
    <lineage>
        <taxon>Bacteria</taxon>
        <taxon>Bacillati</taxon>
        <taxon>Actinomycetota</taxon>
        <taxon>Actinomycetes</taxon>
        <taxon>Micrococcales</taxon>
        <taxon>Micrococcaceae</taxon>
        <taxon>Arthrobacter</taxon>
    </lineage>
</organism>
<dbReference type="RefSeq" id="WP_306972538.1">
    <property type="nucleotide sequence ID" value="NZ_JAUSSX010000002.1"/>
</dbReference>
<reference evidence="1 2" key="1">
    <citation type="submission" date="2023-07" db="EMBL/GenBank/DDBJ databases">
        <title>Sorghum-associated microbial communities from plants grown in Nebraska, USA.</title>
        <authorList>
            <person name="Schachtman D."/>
        </authorList>
    </citation>
    <scope>NUCLEOTIDE SEQUENCE [LARGE SCALE GENOMIC DNA]</scope>
    <source>
        <strain evidence="1 2">DS1016</strain>
    </source>
</reference>
<evidence type="ECO:0000313" key="1">
    <source>
        <dbReference type="EMBL" id="MDQ0180073.1"/>
    </source>
</evidence>
<keyword evidence="2" id="KW-1185">Reference proteome</keyword>
<comment type="caution">
    <text evidence="1">The sequence shown here is derived from an EMBL/GenBank/DDBJ whole genome shotgun (WGS) entry which is preliminary data.</text>
</comment>
<dbReference type="Proteomes" id="UP001230951">
    <property type="component" value="Unassembled WGS sequence"/>
</dbReference>
<gene>
    <name evidence="1" type="ORF">J2S93_001489</name>
</gene>
<dbReference type="Pfam" id="PF10127">
    <property type="entry name" value="RlaP"/>
    <property type="match status" value="1"/>
</dbReference>
<sequence length="281" mass="30688">MLSTGLAGMDVSSMSLRAIPESMDAGIVGSIDARLDDLERDQGVRIPWAIESGSRAWGFPSPDSDYDCRFFYVRSRAEYASLWRPRDVIETPLDAVFDVNGWDLAKALRLLAGGNATVVEWLRSPIIYRGDPVFRQELLALSAEVLDPVRIGRHYLHVGKQHLAQLSGGAPLKRLFYALRPALTVRWLRVHDGQAPVPPMDLQSLLAEGQCSTPVTAAILDLVADKAVTRELGTGAFPRGVLAFIGDELDAAATRYAGRETAPTAIARAAAEEFFKQIIST</sequence>
<dbReference type="PANTHER" id="PTHR34817:SF2">
    <property type="entry name" value="NUCLEOTIDYLTRANSFERASE"/>
    <property type="match status" value="1"/>
</dbReference>
<accession>A0ABT9X3G9</accession>
<dbReference type="InterPro" id="IPR018775">
    <property type="entry name" value="RlaP"/>
</dbReference>
<evidence type="ECO:0000313" key="2">
    <source>
        <dbReference type="Proteomes" id="UP001230951"/>
    </source>
</evidence>
<name>A0ABT9X3G9_9MICC</name>
<protein>
    <submittedName>
        <fullName evidence="1">Nucleotidyltransferase</fullName>
    </submittedName>
</protein>
<proteinExistence type="predicted"/>
<dbReference type="PANTHER" id="PTHR34817">
    <property type="entry name" value="NUCLEOTIDYLTRANSFERASE"/>
    <property type="match status" value="1"/>
</dbReference>
<dbReference type="EMBL" id="JAUSTF010000002">
    <property type="protein sequence ID" value="MDQ0180073.1"/>
    <property type="molecule type" value="Genomic_DNA"/>
</dbReference>